<dbReference type="PROSITE" id="PS51352">
    <property type="entry name" value="THIOREDOXIN_2"/>
    <property type="match status" value="1"/>
</dbReference>
<keyword evidence="3" id="KW-1185">Reference proteome</keyword>
<name>A0A1T4M3Q8_9FUSO</name>
<dbReference type="GO" id="GO:0016491">
    <property type="term" value="F:oxidoreductase activity"/>
    <property type="evidence" value="ECO:0007669"/>
    <property type="project" value="InterPro"/>
</dbReference>
<dbReference type="Proteomes" id="UP000191153">
    <property type="component" value="Unassembled WGS sequence"/>
</dbReference>
<dbReference type="STRING" id="180163.SAMN02745174_01082"/>
<dbReference type="InterPro" id="IPR036249">
    <property type="entry name" value="Thioredoxin-like_sf"/>
</dbReference>
<dbReference type="PANTHER" id="PTHR42852">
    <property type="entry name" value="THIOL:DISULFIDE INTERCHANGE PROTEIN DSBE"/>
    <property type="match status" value="1"/>
</dbReference>
<dbReference type="GO" id="GO:0016209">
    <property type="term" value="F:antioxidant activity"/>
    <property type="evidence" value="ECO:0007669"/>
    <property type="project" value="InterPro"/>
</dbReference>
<dbReference type="RefSeq" id="WP_078693582.1">
    <property type="nucleotide sequence ID" value="NZ_FUWX01000007.1"/>
</dbReference>
<evidence type="ECO:0000313" key="3">
    <source>
        <dbReference type="Proteomes" id="UP000191153"/>
    </source>
</evidence>
<evidence type="ECO:0000313" key="2">
    <source>
        <dbReference type="EMBL" id="SJZ61354.1"/>
    </source>
</evidence>
<protein>
    <submittedName>
        <fullName evidence="2">Peroxiredoxin</fullName>
    </submittedName>
</protein>
<reference evidence="2 3" key="1">
    <citation type="submission" date="2017-02" db="EMBL/GenBank/DDBJ databases">
        <authorList>
            <person name="Peterson S.W."/>
        </authorList>
    </citation>
    <scope>NUCLEOTIDE SEQUENCE [LARGE SCALE GENOMIC DNA]</scope>
    <source>
        <strain evidence="2 3">ATCC 700028</strain>
    </source>
</reference>
<proteinExistence type="predicted"/>
<dbReference type="PANTHER" id="PTHR42852:SF17">
    <property type="entry name" value="THIOREDOXIN-LIKE PROTEIN HI_1115"/>
    <property type="match status" value="1"/>
</dbReference>
<accession>A0A1T4M3Q8</accession>
<dbReference type="Gene3D" id="3.40.30.10">
    <property type="entry name" value="Glutaredoxin"/>
    <property type="match status" value="1"/>
</dbReference>
<evidence type="ECO:0000259" key="1">
    <source>
        <dbReference type="PROSITE" id="PS51352"/>
    </source>
</evidence>
<dbReference type="OrthoDB" id="9809733at2"/>
<dbReference type="InterPro" id="IPR013766">
    <property type="entry name" value="Thioredoxin_domain"/>
</dbReference>
<sequence length="153" mass="18159">MKKIFIFIFTFFLMVPTYSKGYSIGDSVKNFTLTSLDGKKKISLNNFKNKKIYLNFTTTWCPLCIKEKKKLNEDYNKFLKDNRDIVLITVFGPYRGDTIEKAKNYMKEHNYSFPSYYDKGRKLATEFNVSKIPITFLIENGKVKNIYLRKYPF</sequence>
<organism evidence="2 3">
    <name type="scientific">Cetobacterium ceti</name>
    <dbReference type="NCBI Taxonomy" id="180163"/>
    <lineage>
        <taxon>Bacteria</taxon>
        <taxon>Fusobacteriati</taxon>
        <taxon>Fusobacteriota</taxon>
        <taxon>Fusobacteriia</taxon>
        <taxon>Fusobacteriales</taxon>
        <taxon>Fusobacteriaceae</taxon>
        <taxon>Cetobacterium</taxon>
    </lineage>
</organism>
<dbReference type="AlphaFoldDB" id="A0A1T4M3Q8"/>
<dbReference type="EMBL" id="FUWX01000007">
    <property type="protein sequence ID" value="SJZ61354.1"/>
    <property type="molecule type" value="Genomic_DNA"/>
</dbReference>
<feature type="domain" description="Thioredoxin" evidence="1">
    <location>
        <begin position="22"/>
        <end position="153"/>
    </location>
</feature>
<dbReference type="SUPFAM" id="SSF52833">
    <property type="entry name" value="Thioredoxin-like"/>
    <property type="match status" value="1"/>
</dbReference>
<dbReference type="Pfam" id="PF00578">
    <property type="entry name" value="AhpC-TSA"/>
    <property type="match status" value="1"/>
</dbReference>
<gene>
    <name evidence="2" type="ORF">SAMN02745174_01082</name>
</gene>
<dbReference type="InterPro" id="IPR000866">
    <property type="entry name" value="AhpC/TSA"/>
</dbReference>
<dbReference type="CDD" id="cd02966">
    <property type="entry name" value="TlpA_like_family"/>
    <property type="match status" value="1"/>
</dbReference>
<dbReference type="InterPro" id="IPR050553">
    <property type="entry name" value="Thioredoxin_ResA/DsbE_sf"/>
</dbReference>